<gene>
    <name evidence="7" type="ORF">M0812_25492</name>
</gene>
<comment type="catalytic activity">
    <reaction evidence="1">
        <text>(2R)-2-phosphoglycerate = (2R)-3-phosphoglycerate</text>
        <dbReference type="Rhea" id="RHEA:15901"/>
        <dbReference type="ChEBI" id="CHEBI:58272"/>
        <dbReference type="ChEBI" id="CHEBI:58289"/>
        <dbReference type="EC" id="5.4.2.12"/>
    </reaction>
</comment>
<dbReference type="PIRSF" id="PIRSF006392">
    <property type="entry name" value="IPGAM_arch"/>
    <property type="match status" value="1"/>
</dbReference>
<comment type="pathway">
    <text evidence="3">Carbohydrate degradation.</text>
</comment>
<dbReference type="EMBL" id="JANTQA010000060">
    <property type="protein sequence ID" value="KAJ3427862.1"/>
    <property type="molecule type" value="Genomic_DNA"/>
</dbReference>
<dbReference type="InterPro" id="IPR006124">
    <property type="entry name" value="Metalloenzyme"/>
</dbReference>
<evidence type="ECO:0000256" key="1">
    <source>
        <dbReference type="ARBA" id="ARBA00000370"/>
    </source>
</evidence>
<dbReference type="NCBIfam" id="TIGR00306">
    <property type="entry name" value="apgM"/>
    <property type="match status" value="1"/>
</dbReference>
<comment type="function">
    <text evidence="2">Catalyzes the interconversion of 2-phosphoglycerate and 3-phosphoglycerate.</text>
</comment>
<keyword evidence="5" id="KW-0324">Glycolysis</keyword>
<dbReference type="Pfam" id="PF01676">
    <property type="entry name" value="Metalloenzyme"/>
    <property type="match status" value="1"/>
</dbReference>
<dbReference type="Pfam" id="PF10143">
    <property type="entry name" value="PhosphMutase"/>
    <property type="match status" value="1"/>
</dbReference>
<evidence type="ECO:0000256" key="4">
    <source>
        <dbReference type="ARBA" id="ARBA00005524"/>
    </source>
</evidence>
<proteinExistence type="inferred from homology"/>
<evidence type="ECO:0000256" key="5">
    <source>
        <dbReference type="ARBA" id="ARBA00023152"/>
    </source>
</evidence>
<feature type="domain" description="Metalloenzyme" evidence="6">
    <location>
        <begin position="6"/>
        <end position="381"/>
    </location>
</feature>
<dbReference type="GO" id="GO:0006096">
    <property type="term" value="P:glycolytic process"/>
    <property type="evidence" value="ECO:0007669"/>
    <property type="project" value="UniProtKB-KW"/>
</dbReference>
<comment type="caution">
    <text evidence="7">The sequence shown here is derived from an EMBL/GenBank/DDBJ whole genome shotgun (WGS) entry which is preliminary data.</text>
</comment>
<evidence type="ECO:0000313" key="7">
    <source>
        <dbReference type="EMBL" id="KAJ3427862.1"/>
    </source>
</evidence>
<dbReference type="CDD" id="cd16011">
    <property type="entry name" value="iPGM_like"/>
    <property type="match status" value="1"/>
</dbReference>
<dbReference type="GO" id="GO:0004619">
    <property type="term" value="F:phosphoglycerate mutase activity"/>
    <property type="evidence" value="ECO:0007669"/>
    <property type="project" value="UniProtKB-EC"/>
</dbReference>
<dbReference type="PANTHER" id="PTHR31209:SF0">
    <property type="entry name" value="METALLOENZYME DOMAIN-CONTAINING PROTEIN"/>
    <property type="match status" value="1"/>
</dbReference>
<dbReference type="GO" id="GO:0046872">
    <property type="term" value="F:metal ion binding"/>
    <property type="evidence" value="ECO:0007669"/>
    <property type="project" value="InterPro"/>
</dbReference>
<comment type="similarity">
    <text evidence="4">Belongs to the BPG-independent phosphoglycerate mutase family. A-PGAM subfamily.</text>
</comment>
<accession>A0AAV7YIV9</accession>
<dbReference type="InterPro" id="IPR017850">
    <property type="entry name" value="Alkaline_phosphatase_core_sf"/>
</dbReference>
<dbReference type="InterPro" id="IPR004456">
    <property type="entry name" value="Pglycerate_mutase_ApgM"/>
</dbReference>
<dbReference type="AlphaFoldDB" id="A0AAV7YIV9"/>
<sequence length="435" mass="47759">MSTHKKKIIYILLDGIGDINCQVLNGKTPLQACDCPTLDAIAKSGVSGLLDPVEPGLACGSDTAHLNIFGYNPRKCYRGRGSFESLGSGMKMKPGDIAFKCNFACLDPKTNIVVKRRASRKFEINGPILCEYLSGTKLEKYPNHSIEVKYATEHRCGVTLHGPNLTDQILGTDPLKDNLPLIESKPLNGTESALLTSNIVNYVHETFHKLLSKHEINIKREKEGKTVANIVLLRGPGEKINVTRFNKLHNLSGFMIAPTAIIKGIGISIGLPIVNVKGATGDYNSNLLAKGDALIENITKDKYNFGFVHVKGIDDASHDGEPELKRDLIQKGEEMITKIVNALAKIEDDTEYLIVVSGDHTTPCGYKDHSFEPVPLTVSTIQRTYNVLNGIQEKGEFVLGSDQVEKYDEISVSSGQLGRFPGSEIMEMIKFFKDN</sequence>
<evidence type="ECO:0000313" key="8">
    <source>
        <dbReference type="Proteomes" id="UP001146793"/>
    </source>
</evidence>
<dbReference type="SUPFAM" id="SSF53649">
    <property type="entry name" value="Alkaline phosphatase-like"/>
    <property type="match status" value="1"/>
</dbReference>
<name>A0AAV7YIV9_9EUKA</name>
<evidence type="ECO:0000256" key="3">
    <source>
        <dbReference type="ARBA" id="ARBA00004921"/>
    </source>
</evidence>
<reference evidence="7" key="1">
    <citation type="submission" date="2022-08" db="EMBL/GenBank/DDBJ databases">
        <title>Novel sulphate-reducing endosymbionts in the free-living metamonad Anaeramoeba.</title>
        <authorList>
            <person name="Jerlstrom-Hultqvist J."/>
            <person name="Cepicka I."/>
            <person name="Gallot-Lavallee L."/>
            <person name="Salas-Leiva D."/>
            <person name="Curtis B.A."/>
            <person name="Zahonova K."/>
            <person name="Pipaliya S."/>
            <person name="Dacks J."/>
            <person name="Roger A.J."/>
        </authorList>
    </citation>
    <scope>NUCLEOTIDE SEQUENCE</scope>
    <source>
        <strain evidence="7">Busselton2</strain>
    </source>
</reference>
<evidence type="ECO:0000256" key="2">
    <source>
        <dbReference type="ARBA" id="ARBA00002315"/>
    </source>
</evidence>
<dbReference type="Gene3D" id="3.40.720.10">
    <property type="entry name" value="Alkaline Phosphatase, subunit A"/>
    <property type="match status" value="2"/>
</dbReference>
<evidence type="ECO:0000259" key="6">
    <source>
        <dbReference type="Pfam" id="PF01676"/>
    </source>
</evidence>
<protein>
    <submittedName>
        <fullName evidence="7">Cofactor-independent phosphoglycerate mutase</fullName>
    </submittedName>
</protein>
<organism evidence="7 8">
    <name type="scientific">Anaeramoeba flamelloides</name>
    <dbReference type="NCBI Taxonomy" id="1746091"/>
    <lineage>
        <taxon>Eukaryota</taxon>
        <taxon>Metamonada</taxon>
        <taxon>Anaeramoebidae</taxon>
        <taxon>Anaeramoeba</taxon>
    </lineage>
</organism>
<dbReference type="PANTHER" id="PTHR31209">
    <property type="entry name" value="COFACTOR-INDEPENDENT PHOSPHOGLYCERATE MUTASE"/>
    <property type="match status" value="1"/>
</dbReference>
<dbReference type="Proteomes" id="UP001146793">
    <property type="component" value="Unassembled WGS sequence"/>
</dbReference>